<feature type="transmembrane region" description="Helical" evidence="7">
    <location>
        <begin position="107"/>
        <end position="130"/>
    </location>
</feature>
<dbReference type="GO" id="GO:0005886">
    <property type="term" value="C:plasma membrane"/>
    <property type="evidence" value="ECO:0007669"/>
    <property type="project" value="UniProtKB-SubCell"/>
</dbReference>
<accession>A0A494ZUK4</accession>
<keyword evidence="6 7" id="KW-0472">Membrane</keyword>
<comment type="subcellular location">
    <subcellularLocation>
        <location evidence="1">Cell membrane</location>
        <topology evidence="1">Multi-pass membrane protein</topology>
    </subcellularLocation>
</comment>
<feature type="transmembrane region" description="Helical" evidence="7">
    <location>
        <begin position="73"/>
        <end position="95"/>
    </location>
</feature>
<evidence type="ECO:0000256" key="2">
    <source>
        <dbReference type="ARBA" id="ARBA00005779"/>
    </source>
</evidence>
<dbReference type="RefSeq" id="WP_121205747.1">
    <property type="nucleotide sequence ID" value="NZ_RBZP01000021.1"/>
</dbReference>
<feature type="transmembrane region" description="Helical" evidence="7">
    <location>
        <begin position="41"/>
        <end position="67"/>
    </location>
</feature>
<dbReference type="EMBL" id="RBZP01000021">
    <property type="protein sequence ID" value="RKQ29880.1"/>
    <property type="molecule type" value="Genomic_DNA"/>
</dbReference>
<dbReference type="InterPro" id="IPR007140">
    <property type="entry name" value="DUF350"/>
</dbReference>
<keyword evidence="9" id="KW-1185">Reference proteome</keyword>
<dbReference type="Proteomes" id="UP000269301">
    <property type="component" value="Unassembled WGS sequence"/>
</dbReference>
<protein>
    <submittedName>
        <fullName evidence="8">DUF350 domain-containing protein</fullName>
    </submittedName>
</protein>
<dbReference type="AlphaFoldDB" id="A0A494ZUK4"/>
<dbReference type="OrthoDB" id="2678278at2"/>
<keyword evidence="4 7" id="KW-0812">Transmembrane</keyword>
<evidence type="ECO:0000256" key="4">
    <source>
        <dbReference type="ARBA" id="ARBA00022692"/>
    </source>
</evidence>
<sequence>MDALIATIAYFVISAVTVLIGLFIFELITKKYKDYEEIGNGNIAVALSVGGKVIGITIILAFAIYHSTYIYDTIIWGAVGIVIQMIGYLLVELLTRKFSVEDQLKNNNIAVGILSLSVSIGLGLIVGASIT</sequence>
<comment type="caution">
    <text evidence="8">The sequence shown here is derived from an EMBL/GenBank/DDBJ whole genome shotgun (WGS) entry which is preliminary data.</text>
</comment>
<organism evidence="8 9">
    <name type="scientific">Oceanobacillus halophilus</name>
    <dbReference type="NCBI Taxonomy" id="930130"/>
    <lineage>
        <taxon>Bacteria</taxon>
        <taxon>Bacillati</taxon>
        <taxon>Bacillota</taxon>
        <taxon>Bacilli</taxon>
        <taxon>Bacillales</taxon>
        <taxon>Bacillaceae</taxon>
        <taxon>Oceanobacillus</taxon>
    </lineage>
</organism>
<keyword evidence="5 7" id="KW-1133">Transmembrane helix</keyword>
<dbReference type="PANTHER" id="PTHR40043:SF1">
    <property type="entry name" value="UPF0719 INNER MEMBRANE PROTEIN YJFL"/>
    <property type="match status" value="1"/>
</dbReference>
<comment type="similarity">
    <text evidence="2">Belongs to the UPF0719 family.</text>
</comment>
<gene>
    <name evidence="8" type="ORF">D8M06_16820</name>
</gene>
<feature type="transmembrane region" description="Helical" evidence="7">
    <location>
        <begin position="6"/>
        <end position="29"/>
    </location>
</feature>
<evidence type="ECO:0000256" key="7">
    <source>
        <dbReference type="SAM" id="Phobius"/>
    </source>
</evidence>
<evidence type="ECO:0000313" key="9">
    <source>
        <dbReference type="Proteomes" id="UP000269301"/>
    </source>
</evidence>
<name>A0A494ZUK4_9BACI</name>
<evidence type="ECO:0000256" key="6">
    <source>
        <dbReference type="ARBA" id="ARBA00023136"/>
    </source>
</evidence>
<reference evidence="8 9" key="1">
    <citation type="journal article" date="2016" name="Int. J. Syst. Evol. Microbiol.">
        <title>Oceanobacillus halophilus sp. nov., a novel moderately halophilic bacterium from a hypersaline lake.</title>
        <authorList>
            <person name="Amoozegar M.A."/>
            <person name="Bagheri M."/>
            <person name="Makhdoumi A."/>
            <person name="Nikou M.M."/>
            <person name="Fazeli S.A.S."/>
            <person name="Schumann P."/>
            <person name="Sproer C."/>
            <person name="Sanchez-Porro C."/>
            <person name="Ventosa A."/>
        </authorList>
    </citation>
    <scope>NUCLEOTIDE SEQUENCE [LARGE SCALE GENOMIC DNA]</scope>
    <source>
        <strain evidence="8 9">DSM 23996</strain>
    </source>
</reference>
<evidence type="ECO:0000313" key="8">
    <source>
        <dbReference type="EMBL" id="RKQ29880.1"/>
    </source>
</evidence>
<dbReference type="Pfam" id="PF03994">
    <property type="entry name" value="DUF350"/>
    <property type="match status" value="1"/>
</dbReference>
<keyword evidence="3" id="KW-1003">Cell membrane</keyword>
<dbReference type="PANTHER" id="PTHR40043">
    <property type="entry name" value="UPF0719 INNER MEMBRANE PROTEIN YJFL"/>
    <property type="match status" value="1"/>
</dbReference>
<proteinExistence type="inferred from homology"/>
<evidence type="ECO:0000256" key="1">
    <source>
        <dbReference type="ARBA" id="ARBA00004651"/>
    </source>
</evidence>
<evidence type="ECO:0000256" key="5">
    <source>
        <dbReference type="ARBA" id="ARBA00022989"/>
    </source>
</evidence>
<evidence type="ECO:0000256" key="3">
    <source>
        <dbReference type="ARBA" id="ARBA00022475"/>
    </source>
</evidence>